<comment type="caution">
    <text evidence="3">The sequence shown here is derived from an EMBL/GenBank/DDBJ whole genome shotgun (WGS) entry which is preliminary data.</text>
</comment>
<protein>
    <submittedName>
        <fullName evidence="3">SRPBCC domain-containing protein</fullName>
    </submittedName>
</protein>
<proteinExistence type="inferred from homology"/>
<comment type="similarity">
    <text evidence="1">Belongs to the AHA1 family.</text>
</comment>
<dbReference type="InterPro" id="IPR023393">
    <property type="entry name" value="START-like_dom_sf"/>
</dbReference>
<gene>
    <name evidence="3" type="ORF">EWM59_00025</name>
</gene>
<name>A0A4Q5M5L2_9BACT</name>
<dbReference type="AlphaFoldDB" id="A0A4Q5M5L2"/>
<dbReference type="OrthoDB" id="9795306at2"/>
<dbReference type="Proteomes" id="UP000293162">
    <property type="component" value="Unassembled WGS sequence"/>
</dbReference>
<dbReference type="Pfam" id="PF08327">
    <property type="entry name" value="AHSA1"/>
    <property type="match status" value="1"/>
</dbReference>
<evidence type="ECO:0000313" key="3">
    <source>
        <dbReference type="EMBL" id="RYU97545.1"/>
    </source>
</evidence>
<evidence type="ECO:0000256" key="1">
    <source>
        <dbReference type="ARBA" id="ARBA00006817"/>
    </source>
</evidence>
<keyword evidence="4" id="KW-1185">Reference proteome</keyword>
<evidence type="ECO:0000313" key="4">
    <source>
        <dbReference type="Proteomes" id="UP000293162"/>
    </source>
</evidence>
<dbReference type="Gene3D" id="3.30.530.20">
    <property type="match status" value="1"/>
</dbReference>
<feature type="domain" description="Activator of Hsp90 ATPase homologue 1/2-like C-terminal" evidence="2">
    <location>
        <begin position="29"/>
        <end position="163"/>
    </location>
</feature>
<sequence length="168" mass="19478">MTSALLFDFIVDKENRTITIKREFDSDLALVWEAWTNPEILDKWYAPKPFRAETQKMDFREGGFWHYAMINPQGEKQGYSRYDYQKIEPEKTIIELRGFCDENGTVNPNFARTTCSNDFSEADGKTLVTIHAQYGSVETLEFIVKNGFIEGMSACFGNLDEWLDTLKK</sequence>
<reference evidence="3 4" key="1">
    <citation type="submission" date="2019-02" db="EMBL/GenBank/DDBJ databases">
        <title>Bacterial novel species Emticicia sp. 17J42-9 isolated from soil.</title>
        <authorList>
            <person name="Jung H.-Y."/>
        </authorList>
    </citation>
    <scope>NUCLEOTIDE SEQUENCE [LARGE SCALE GENOMIC DNA]</scope>
    <source>
        <strain evidence="3 4">17J42-9</strain>
    </source>
</reference>
<dbReference type="RefSeq" id="WP_130018869.1">
    <property type="nucleotide sequence ID" value="NZ_SEWF01000001.1"/>
</dbReference>
<dbReference type="EMBL" id="SEWF01000001">
    <property type="protein sequence ID" value="RYU97545.1"/>
    <property type="molecule type" value="Genomic_DNA"/>
</dbReference>
<evidence type="ECO:0000259" key="2">
    <source>
        <dbReference type="Pfam" id="PF08327"/>
    </source>
</evidence>
<dbReference type="InterPro" id="IPR013538">
    <property type="entry name" value="ASHA1/2-like_C"/>
</dbReference>
<accession>A0A4Q5M5L2</accession>
<organism evidence="3 4">
    <name type="scientific">Emticicia agri</name>
    <dbReference type="NCBI Taxonomy" id="2492393"/>
    <lineage>
        <taxon>Bacteria</taxon>
        <taxon>Pseudomonadati</taxon>
        <taxon>Bacteroidota</taxon>
        <taxon>Cytophagia</taxon>
        <taxon>Cytophagales</taxon>
        <taxon>Leadbetterellaceae</taxon>
        <taxon>Emticicia</taxon>
    </lineage>
</organism>
<dbReference type="SUPFAM" id="SSF55961">
    <property type="entry name" value="Bet v1-like"/>
    <property type="match status" value="1"/>
</dbReference>